<feature type="transmembrane region" description="Helical" evidence="1">
    <location>
        <begin position="6"/>
        <end position="24"/>
    </location>
</feature>
<organism evidence="2 3">
    <name type="scientific">Anaerofilum hominis</name>
    <dbReference type="NCBI Taxonomy" id="2763016"/>
    <lineage>
        <taxon>Bacteria</taxon>
        <taxon>Bacillati</taxon>
        <taxon>Bacillota</taxon>
        <taxon>Clostridia</taxon>
        <taxon>Eubacteriales</taxon>
        <taxon>Oscillospiraceae</taxon>
        <taxon>Anaerofilum</taxon>
    </lineage>
</organism>
<dbReference type="PANTHER" id="PTHR36434:SF1">
    <property type="entry name" value="MEMBRANE PROTEASE YUGP-RELATED"/>
    <property type="match status" value="1"/>
</dbReference>
<proteinExistence type="predicted"/>
<evidence type="ECO:0000313" key="2">
    <source>
        <dbReference type="EMBL" id="MBC5582212.1"/>
    </source>
</evidence>
<dbReference type="Pfam" id="PF04298">
    <property type="entry name" value="Zn_peptidase_2"/>
    <property type="match status" value="1"/>
</dbReference>
<protein>
    <submittedName>
        <fullName evidence="2">Zinc metallopeptidase</fullName>
    </submittedName>
</protein>
<dbReference type="PANTHER" id="PTHR36434">
    <property type="entry name" value="MEMBRANE PROTEASE YUGP-RELATED"/>
    <property type="match status" value="1"/>
</dbReference>
<keyword evidence="1" id="KW-0812">Transmembrane</keyword>
<sequence>MYFYGIDVYYIVLVVPALIFAMWAQIRVSSAFSRYSQMRTEGGLTGADAARLILDRNGLTNVAVELTEGRLSDHYDPRAEVIRLSREVYYNATVAAVGVAAHECGHAVQHAEEYFPLRVRSAIIPVTQIGSKLAFPLFLLGLLFSYPPLMDAGILLFALVAVFQLVTLPVEYNASSRAVATLSGSGMVSAEEERGVRKVLSAAALTYVAALATALANLLRLILIAGRRNNRN</sequence>
<accession>A0A923IFT3</accession>
<gene>
    <name evidence="2" type="ORF">H8S23_11905</name>
</gene>
<dbReference type="InterPro" id="IPR007395">
    <property type="entry name" value="Zn_peptidase_2"/>
</dbReference>
<dbReference type="Proteomes" id="UP000659630">
    <property type="component" value="Unassembled WGS sequence"/>
</dbReference>
<evidence type="ECO:0000256" key="1">
    <source>
        <dbReference type="SAM" id="Phobius"/>
    </source>
</evidence>
<dbReference type="RefSeq" id="WP_186888556.1">
    <property type="nucleotide sequence ID" value="NZ_JACONZ010000004.1"/>
</dbReference>
<dbReference type="AlphaFoldDB" id="A0A923IFT3"/>
<evidence type="ECO:0000313" key="3">
    <source>
        <dbReference type="Proteomes" id="UP000659630"/>
    </source>
</evidence>
<comment type="caution">
    <text evidence="2">The sequence shown here is derived from an EMBL/GenBank/DDBJ whole genome shotgun (WGS) entry which is preliminary data.</text>
</comment>
<feature type="transmembrane region" description="Helical" evidence="1">
    <location>
        <begin position="199"/>
        <end position="223"/>
    </location>
</feature>
<keyword evidence="1" id="KW-1133">Transmembrane helix</keyword>
<reference evidence="2" key="1">
    <citation type="submission" date="2020-08" db="EMBL/GenBank/DDBJ databases">
        <title>Genome public.</title>
        <authorList>
            <person name="Liu C."/>
            <person name="Sun Q."/>
        </authorList>
    </citation>
    <scope>NUCLEOTIDE SEQUENCE</scope>
    <source>
        <strain evidence="2">BX8</strain>
    </source>
</reference>
<keyword evidence="1" id="KW-0472">Membrane</keyword>
<name>A0A923IFT3_9FIRM</name>
<dbReference type="EMBL" id="JACONZ010000004">
    <property type="protein sequence ID" value="MBC5582212.1"/>
    <property type="molecule type" value="Genomic_DNA"/>
</dbReference>
<feature type="transmembrane region" description="Helical" evidence="1">
    <location>
        <begin position="137"/>
        <end position="166"/>
    </location>
</feature>
<keyword evidence="3" id="KW-1185">Reference proteome</keyword>